<dbReference type="InterPro" id="IPR008554">
    <property type="entry name" value="Glutaredoxin-like"/>
</dbReference>
<accession>A0A9N8EPJ7</accession>
<dbReference type="SUPFAM" id="SSF52833">
    <property type="entry name" value="Thioredoxin-like"/>
    <property type="match status" value="1"/>
</dbReference>
<feature type="signal peptide" evidence="2">
    <location>
        <begin position="1"/>
        <end position="34"/>
    </location>
</feature>
<dbReference type="Pfam" id="PF05768">
    <property type="entry name" value="Glrx-like"/>
    <property type="match status" value="1"/>
</dbReference>
<proteinExistence type="inferred from homology"/>
<keyword evidence="4" id="KW-1185">Reference proteome</keyword>
<comment type="similarity">
    <text evidence="1">Belongs to the glutaredoxin family.</text>
</comment>
<dbReference type="OrthoDB" id="429967at2759"/>
<dbReference type="Gene3D" id="3.40.30.10">
    <property type="entry name" value="Glutaredoxin"/>
    <property type="match status" value="1"/>
</dbReference>
<dbReference type="AlphaFoldDB" id="A0A9N8EPJ7"/>
<gene>
    <name evidence="3" type="ORF">SEMRO_1603_G285300.1</name>
</gene>
<evidence type="ECO:0000256" key="1">
    <source>
        <dbReference type="RuleBase" id="RU363082"/>
    </source>
</evidence>
<feature type="chain" id="PRO_5040447669" description="Glutaredoxin-like protein" evidence="2">
    <location>
        <begin position="35"/>
        <end position="177"/>
    </location>
</feature>
<keyword evidence="1" id="KW-0813">Transport</keyword>
<evidence type="ECO:0000256" key="2">
    <source>
        <dbReference type="SAM" id="SignalP"/>
    </source>
</evidence>
<dbReference type="EMBL" id="CAICTM010001601">
    <property type="protein sequence ID" value="CAB9524912.1"/>
    <property type="molecule type" value="Genomic_DNA"/>
</dbReference>
<dbReference type="PANTHER" id="PTHR33558">
    <property type="entry name" value="GLUTAREDOXIN-LIKE PROTEIN C5ORF63 HOMOLOG"/>
    <property type="match status" value="1"/>
</dbReference>
<dbReference type="PANTHER" id="PTHR33558:SF1">
    <property type="entry name" value="GLUTAREDOXIN-LIKE PROTEIN C5ORF63 HOMOLOG"/>
    <property type="match status" value="1"/>
</dbReference>
<evidence type="ECO:0000313" key="4">
    <source>
        <dbReference type="Proteomes" id="UP001153069"/>
    </source>
</evidence>
<protein>
    <recommendedName>
        <fullName evidence="1">Glutaredoxin-like protein</fullName>
    </recommendedName>
</protein>
<evidence type="ECO:0000313" key="3">
    <source>
        <dbReference type="EMBL" id="CAB9524912.1"/>
    </source>
</evidence>
<reference evidence="3" key="1">
    <citation type="submission" date="2020-06" db="EMBL/GenBank/DDBJ databases">
        <authorList>
            <consortium name="Plant Systems Biology data submission"/>
        </authorList>
    </citation>
    <scope>NUCLEOTIDE SEQUENCE</scope>
    <source>
        <strain evidence="3">D6</strain>
    </source>
</reference>
<name>A0A9N8EPJ7_9STRA</name>
<comment type="caution">
    <text evidence="3">The sequence shown here is derived from an EMBL/GenBank/DDBJ whole genome shotgun (WGS) entry which is preliminary data.</text>
</comment>
<organism evidence="3 4">
    <name type="scientific">Seminavis robusta</name>
    <dbReference type="NCBI Taxonomy" id="568900"/>
    <lineage>
        <taxon>Eukaryota</taxon>
        <taxon>Sar</taxon>
        <taxon>Stramenopiles</taxon>
        <taxon>Ochrophyta</taxon>
        <taxon>Bacillariophyta</taxon>
        <taxon>Bacillariophyceae</taxon>
        <taxon>Bacillariophycidae</taxon>
        <taxon>Naviculales</taxon>
        <taxon>Naviculaceae</taxon>
        <taxon>Seminavis</taxon>
    </lineage>
</organism>
<sequence length="177" mass="20131">MTTLIIRSVITTRTVHFFPLLMALVLLRRSCSNAFVVVNQVPPKFVSRRLLPPPRLITIRHASVTGGVYQETDDSSSPTVTLFTKEGCTLCDKVKDVLQEVREELPHSLDQVDITDEQHANWFGKYKYDIPVLHLNGQYWLKHRTTNEEALEGLQEARDGTFQAKPGEPNAEAMERN</sequence>
<dbReference type="InterPro" id="IPR052565">
    <property type="entry name" value="Glutaredoxin-like_YDR286C"/>
</dbReference>
<dbReference type="Proteomes" id="UP001153069">
    <property type="component" value="Unassembled WGS sequence"/>
</dbReference>
<keyword evidence="2" id="KW-0732">Signal</keyword>
<keyword evidence="1" id="KW-0249">Electron transport</keyword>
<dbReference type="InterPro" id="IPR036249">
    <property type="entry name" value="Thioredoxin-like_sf"/>
</dbReference>